<evidence type="ECO:0000256" key="1">
    <source>
        <dbReference type="SAM" id="MobiDB-lite"/>
    </source>
</evidence>
<organism evidence="3 4">
    <name type="scientific">Linum trigynum</name>
    <dbReference type="NCBI Taxonomy" id="586398"/>
    <lineage>
        <taxon>Eukaryota</taxon>
        <taxon>Viridiplantae</taxon>
        <taxon>Streptophyta</taxon>
        <taxon>Embryophyta</taxon>
        <taxon>Tracheophyta</taxon>
        <taxon>Spermatophyta</taxon>
        <taxon>Magnoliopsida</taxon>
        <taxon>eudicotyledons</taxon>
        <taxon>Gunneridae</taxon>
        <taxon>Pentapetalae</taxon>
        <taxon>rosids</taxon>
        <taxon>fabids</taxon>
        <taxon>Malpighiales</taxon>
        <taxon>Linaceae</taxon>
        <taxon>Linum</taxon>
    </lineage>
</organism>
<dbReference type="EMBL" id="OZ034813">
    <property type="protein sequence ID" value="CAL1354638.1"/>
    <property type="molecule type" value="Genomic_DNA"/>
</dbReference>
<dbReference type="Proteomes" id="UP001497516">
    <property type="component" value="Chromosome 1"/>
</dbReference>
<keyword evidence="2" id="KW-0732">Signal</keyword>
<evidence type="ECO:0000313" key="3">
    <source>
        <dbReference type="EMBL" id="CAL1354638.1"/>
    </source>
</evidence>
<feature type="chain" id="PRO_5043404844" description="Secreted protein" evidence="2">
    <location>
        <begin position="19"/>
        <end position="85"/>
    </location>
</feature>
<reference evidence="3 4" key="1">
    <citation type="submission" date="2024-04" db="EMBL/GenBank/DDBJ databases">
        <authorList>
            <person name="Fracassetti M."/>
        </authorList>
    </citation>
    <scope>NUCLEOTIDE SEQUENCE [LARGE SCALE GENOMIC DNA]</scope>
</reference>
<evidence type="ECO:0000256" key="2">
    <source>
        <dbReference type="SAM" id="SignalP"/>
    </source>
</evidence>
<feature type="signal peptide" evidence="2">
    <location>
        <begin position="1"/>
        <end position="18"/>
    </location>
</feature>
<accession>A0AAV2CFH0</accession>
<dbReference type="AlphaFoldDB" id="A0AAV2CFH0"/>
<keyword evidence="4" id="KW-1185">Reference proteome</keyword>
<evidence type="ECO:0008006" key="5">
    <source>
        <dbReference type="Google" id="ProtNLM"/>
    </source>
</evidence>
<name>A0AAV2CFH0_9ROSI</name>
<gene>
    <name evidence="3" type="ORF">LTRI10_LOCUS2437</name>
</gene>
<sequence>MPLPLSPFLSLSLSLSLSTRTRNTNSRRRDGCAVYAQSPRARDGSLETERCDYKFTRSLASTLPRLSVFSSHAPRLIPPIALKGN</sequence>
<evidence type="ECO:0000313" key="4">
    <source>
        <dbReference type="Proteomes" id="UP001497516"/>
    </source>
</evidence>
<feature type="region of interest" description="Disordered" evidence="1">
    <location>
        <begin position="19"/>
        <end position="39"/>
    </location>
</feature>
<proteinExistence type="predicted"/>
<protein>
    <recommendedName>
        <fullName evidence="5">Secreted protein</fullName>
    </recommendedName>
</protein>